<evidence type="ECO:0000256" key="4">
    <source>
        <dbReference type="RuleBase" id="RU003718"/>
    </source>
</evidence>
<evidence type="ECO:0000313" key="7">
    <source>
        <dbReference type="EMBL" id="KAK7405810.1"/>
    </source>
</evidence>
<dbReference type="EMBL" id="JAYMYS010000002">
    <property type="protein sequence ID" value="KAK7405810.1"/>
    <property type="molecule type" value="Genomic_DNA"/>
</dbReference>
<feature type="domain" description="Glycosyltransferase N-terminal" evidence="6">
    <location>
        <begin position="3"/>
        <end position="241"/>
    </location>
</feature>
<dbReference type="AlphaFoldDB" id="A0AAN9SU74"/>
<dbReference type="Gene3D" id="3.40.50.2000">
    <property type="entry name" value="Glycogen Phosphorylase B"/>
    <property type="match status" value="2"/>
</dbReference>
<evidence type="ECO:0000313" key="8">
    <source>
        <dbReference type="Proteomes" id="UP001386955"/>
    </source>
</evidence>
<dbReference type="InterPro" id="IPR002213">
    <property type="entry name" value="UDP_glucos_trans"/>
</dbReference>
<accession>A0AAN9SU74</accession>
<organism evidence="7 8">
    <name type="scientific">Psophocarpus tetragonolobus</name>
    <name type="common">Winged bean</name>
    <name type="synonym">Dolichos tetragonolobus</name>
    <dbReference type="NCBI Taxonomy" id="3891"/>
    <lineage>
        <taxon>Eukaryota</taxon>
        <taxon>Viridiplantae</taxon>
        <taxon>Streptophyta</taxon>
        <taxon>Embryophyta</taxon>
        <taxon>Tracheophyta</taxon>
        <taxon>Spermatophyta</taxon>
        <taxon>Magnoliopsida</taxon>
        <taxon>eudicotyledons</taxon>
        <taxon>Gunneridae</taxon>
        <taxon>Pentapetalae</taxon>
        <taxon>rosids</taxon>
        <taxon>fabids</taxon>
        <taxon>Fabales</taxon>
        <taxon>Fabaceae</taxon>
        <taxon>Papilionoideae</taxon>
        <taxon>50 kb inversion clade</taxon>
        <taxon>NPAAA clade</taxon>
        <taxon>indigoferoid/millettioid clade</taxon>
        <taxon>Phaseoleae</taxon>
        <taxon>Psophocarpus</taxon>
    </lineage>
</organism>
<evidence type="ECO:0000256" key="1">
    <source>
        <dbReference type="ARBA" id="ARBA00009995"/>
    </source>
</evidence>
<dbReference type="PANTHER" id="PTHR48047:SF45">
    <property type="entry name" value="SCOPOLETIN GLUCOSYLTRANSFERASE-LIKE"/>
    <property type="match status" value="1"/>
</dbReference>
<dbReference type="Pfam" id="PF26168">
    <property type="entry name" value="Glyco_transf_N"/>
    <property type="match status" value="1"/>
</dbReference>
<proteinExistence type="inferred from homology"/>
<comment type="similarity">
    <text evidence="1 4">Belongs to the UDP-glycosyltransferase family.</text>
</comment>
<keyword evidence="2 4" id="KW-0328">Glycosyltransferase</keyword>
<sequence length="467" mass="51916">MEKLHVMFFPFPGQGHLIPMGDMARVFSERGVRVTIATTPLNVAMVKGRGSTQEIEIVTVKFPCAEVGLPEGCENTESIPSADLVLSFFKATALLQAPLEELLLQHRPHCLIASAFFPWASDAAVKLKIPRFVFHGIGVFALCASECLRLYQPHKNVSSESEPFVIPHLPGEIHMTRMMLPDYHKAEGETEFTKALQAIKESEVASSGVIVNSFYELEQVYAYYYNEKVIQGKKAWYVGPLCLSNEKGKRGKQDGVDEGDILKWLDSKKPNSVVYVCFGSIANFRESQLGEIARGLEGSGQQFIWVVRRSDKGWLSDGFEARMEGRGVIIWGWAPQLLILNHQAVRAFVTHCGWNSTLEAVSAGVPMLTWPVSAEQFYNEKLVTEILQIGVPVGVRKWARIVGDNVTGDALHKALHRVMLGEEADAMRNRAYKLAQMATTAVQRDGSSYCHLSHLIQHLTSIASLQT</sequence>
<dbReference type="FunFam" id="3.40.50.2000:FF:000071">
    <property type="entry name" value="Glycosyltransferase"/>
    <property type="match status" value="1"/>
</dbReference>
<dbReference type="InterPro" id="IPR035595">
    <property type="entry name" value="UDP_glycos_trans_CS"/>
</dbReference>
<name>A0AAN9SU74_PSOTE</name>
<dbReference type="CDD" id="cd03784">
    <property type="entry name" value="GT1_Gtf-like"/>
    <property type="match status" value="1"/>
</dbReference>
<dbReference type="PROSITE" id="PS00375">
    <property type="entry name" value="UDPGT"/>
    <property type="match status" value="1"/>
</dbReference>
<gene>
    <name evidence="7" type="ORF">VNO78_07420</name>
</gene>
<dbReference type="GO" id="GO:0035251">
    <property type="term" value="F:UDP-glucosyltransferase activity"/>
    <property type="evidence" value="ECO:0007669"/>
    <property type="project" value="UniProtKB-ARBA"/>
</dbReference>
<evidence type="ECO:0000256" key="2">
    <source>
        <dbReference type="ARBA" id="ARBA00022676"/>
    </source>
</evidence>
<dbReference type="SUPFAM" id="SSF53756">
    <property type="entry name" value="UDP-Glycosyltransferase/glycogen phosphorylase"/>
    <property type="match status" value="1"/>
</dbReference>
<reference evidence="7 8" key="1">
    <citation type="submission" date="2024-01" db="EMBL/GenBank/DDBJ databases">
        <title>The genomes of 5 underutilized Papilionoideae crops provide insights into root nodulation and disease resistanc.</title>
        <authorList>
            <person name="Jiang F."/>
        </authorList>
    </citation>
    <scope>NUCLEOTIDE SEQUENCE [LARGE SCALE GENOMIC DNA]</scope>
    <source>
        <strain evidence="7">DUOXIRENSHENG_FW03</strain>
        <tissue evidence="7">Leaves</tissue>
    </source>
</reference>
<evidence type="ECO:0000256" key="3">
    <source>
        <dbReference type="ARBA" id="ARBA00022679"/>
    </source>
</evidence>
<keyword evidence="8" id="KW-1185">Reference proteome</keyword>
<comment type="caution">
    <text evidence="7">The sequence shown here is derived from an EMBL/GenBank/DDBJ whole genome shotgun (WGS) entry which is preliminary data.</text>
</comment>
<dbReference type="Pfam" id="PF00201">
    <property type="entry name" value="UDPGT"/>
    <property type="match status" value="1"/>
</dbReference>
<dbReference type="InterPro" id="IPR058980">
    <property type="entry name" value="Glyco_transf_N"/>
</dbReference>
<dbReference type="Proteomes" id="UP001386955">
    <property type="component" value="Unassembled WGS sequence"/>
</dbReference>
<evidence type="ECO:0000256" key="5">
    <source>
        <dbReference type="RuleBase" id="RU362057"/>
    </source>
</evidence>
<protein>
    <recommendedName>
        <fullName evidence="5">Glycosyltransferase</fullName>
        <ecNumber evidence="5">2.4.1.-</ecNumber>
    </recommendedName>
</protein>
<keyword evidence="3 4" id="KW-0808">Transferase</keyword>
<dbReference type="PANTHER" id="PTHR48047">
    <property type="entry name" value="GLYCOSYLTRANSFERASE"/>
    <property type="match status" value="1"/>
</dbReference>
<dbReference type="EC" id="2.4.1.-" evidence="5"/>
<dbReference type="FunFam" id="3.40.50.2000:FF:000047">
    <property type="entry name" value="Glycosyltransferase"/>
    <property type="match status" value="1"/>
</dbReference>
<evidence type="ECO:0000259" key="6">
    <source>
        <dbReference type="Pfam" id="PF26168"/>
    </source>
</evidence>